<keyword evidence="2" id="KW-1185">Reference proteome</keyword>
<proteinExistence type="predicted"/>
<evidence type="ECO:0000313" key="1">
    <source>
        <dbReference type="EMBL" id="KAG4423589.1"/>
    </source>
</evidence>
<dbReference type="EMBL" id="JAFJYH010000032">
    <property type="protein sequence ID" value="KAG4423589.1"/>
    <property type="molecule type" value="Genomic_DNA"/>
</dbReference>
<reference evidence="1" key="1">
    <citation type="submission" date="2021-02" db="EMBL/GenBank/DDBJ databases">
        <title>Genome sequence Cadophora malorum strain M34.</title>
        <authorList>
            <person name="Stefanovic E."/>
            <person name="Vu D."/>
            <person name="Scully C."/>
            <person name="Dijksterhuis J."/>
            <person name="Roader J."/>
            <person name="Houbraken J."/>
        </authorList>
    </citation>
    <scope>NUCLEOTIDE SEQUENCE</scope>
    <source>
        <strain evidence="1">M34</strain>
    </source>
</reference>
<dbReference type="Proteomes" id="UP000664132">
    <property type="component" value="Unassembled WGS sequence"/>
</dbReference>
<accession>A0A8H7WEZ9</accession>
<sequence length="132" mass="15023">MFLFMPQIFCHNKFTVEKAEDVLSFRPAPLAQPKKGFRVVCAPFLFHNNDITIRNQKLNDGIQYNSPEYSDSAMGDTCADGFQNSTHSRMMLEGTGHEEKLEQTTSKIAEARANLEKSMDMVYKELILAKNI</sequence>
<name>A0A8H7WEZ9_9HELO</name>
<protein>
    <submittedName>
        <fullName evidence="1">Uncharacterized protein</fullName>
    </submittedName>
</protein>
<gene>
    <name evidence="1" type="ORF">IFR04_003271</name>
</gene>
<organism evidence="1 2">
    <name type="scientific">Cadophora malorum</name>
    <dbReference type="NCBI Taxonomy" id="108018"/>
    <lineage>
        <taxon>Eukaryota</taxon>
        <taxon>Fungi</taxon>
        <taxon>Dikarya</taxon>
        <taxon>Ascomycota</taxon>
        <taxon>Pezizomycotina</taxon>
        <taxon>Leotiomycetes</taxon>
        <taxon>Helotiales</taxon>
        <taxon>Ploettnerulaceae</taxon>
        <taxon>Cadophora</taxon>
    </lineage>
</organism>
<comment type="caution">
    <text evidence="1">The sequence shown here is derived from an EMBL/GenBank/DDBJ whole genome shotgun (WGS) entry which is preliminary data.</text>
</comment>
<dbReference type="OrthoDB" id="3476334at2759"/>
<dbReference type="AlphaFoldDB" id="A0A8H7WEZ9"/>
<evidence type="ECO:0000313" key="2">
    <source>
        <dbReference type="Proteomes" id="UP000664132"/>
    </source>
</evidence>